<evidence type="ECO:0000256" key="11">
    <source>
        <dbReference type="ARBA" id="ARBA00023298"/>
    </source>
</evidence>
<feature type="compositionally biased region" description="Polar residues" evidence="13">
    <location>
        <begin position="435"/>
        <end position="444"/>
    </location>
</feature>
<evidence type="ECO:0000256" key="12">
    <source>
        <dbReference type="PROSITE-ProRule" id="PRU00023"/>
    </source>
</evidence>
<keyword evidence="4" id="KW-0964">Secreted</keyword>
<dbReference type="PROSITE" id="PS50105">
    <property type="entry name" value="SAM_DOMAIN"/>
    <property type="match status" value="2"/>
</dbReference>
<dbReference type="InterPro" id="IPR011993">
    <property type="entry name" value="PH-like_dom_sf"/>
</dbReference>
<keyword evidence="17" id="KW-1185">Reference proteome</keyword>
<evidence type="ECO:0008006" key="18">
    <source>
        <dbReference type="Google" id="ProtNLM"/>
    </source>
</evidence>
<evidence type="ECO:0000256" key="2">
    <source>
        <dbReference type="ARBA" id="ARBA00004613"/>
    </source>
</evidence>
<dbReference type="InterPro" id="IPR036770">
    <property type="entry name" value="Ankyrin_rpt-contain_sf"/>
</dbReference>
<dbReference type="Gene3D" id="1.10.150.50">
    <property type="entry name" value="Transcription Factor, Ets-1"/>
    <property type="match status" value="2"/>
</dbReference>
<evidence type="ECO:0000256" key="6">
    <source>
        <dbReference type="ARBA" id="ARBA00022656"/>
    </source>
</evidence>
<keyword evidence="11" id="KW-1053">Target membrane</keyword>
<dbReference type="SUPFAM" id="SSF47769">
    <property type="entry name" value="SAM/Pointed domain"/>
    <property type="match status" value="2"/>
</dbReference>
<evidence type="ECO:0000256" key="3">
    <source>
        <dbReference type="ARBA" id="ARBA00022483"/>
    </source>
</evidence>
<dbReference type="PROSITE" id="PS01179">
    <property type="entry name" value="PID"/>
    <property type="match status" value="1"/>
</dbReference>
<evidence type="ECO:0000259" key="15">
    <source>
        <dbReference type="PROSITE" id="PS50105"/>
    </source>
</evidence>
<dbReference type="GO" id="GO:0005829">
    <property type="term" value="C:cytosol"/>
    <property type="evidence" value="ECO:0007669"/>
    <property type="project" value="TreeGrafter"/>
</dbReference>
<evidence type="ECO:0000256" key="5">
    <source>
        <dbReference type="ARBA" id="ARBA00022537"/>
    </source>
</evidence>
<evidence type="ECO:0000256" key="1">
    <source>
        <dbReference type="ARBA" id="ARBA00004175"/>
    </source>
</evidence>
<dbReference type="Pfam" id="PF00536">
    <property type="entry name" value="SAM_1"/>
    <property type="match status" value="2"/>
</dbReference>
<feature type="repeat" description="ANK" evidence="12">
    <location>
        <begin position="48"/>
        <end position="80"/>
    </location>
</feature>
<dbReference type="PROSITE" id="PS50297">
    <property type="entry name" value="ANK_REP_REGION"/>
    <property type="match status" value="5"/>
</dbReference>
<dbReference type="EMBL" id="CAXIEN010000061">
    <property type="protein sequence ID" value="CAL1272499.1"/>
    <property type="molecule type" value="Genomic_DNA"/>
</dbReference>
<dbReference type="Pfam" id="PF12796">
    <property type="entry name" value="Ank_2"/>
    <property type="match status" value="3"/>
</dbReference>
<dbReference type="InterPro" id="IPR002110">
    <property type="entry name" value="Ankyrin_rpt"/>
</dbReference>
<evidence type="ECO:0000259" key="14">
    <source>
        <dbReference type="PROSITE" id="PS01179"/>
    </source>
</evidence>
<organism evidence="16 17">
    <name type="scientific">Larinioides sclopetarius</name>
    <dbReference type="NCBI Taxonomy" id="280406"/>
    <lineage>
        <taxon>Eukaryota</taxon>
        <taxon>Metazoa</taxon>
        <taxon>Ecdysozoa</taxon>
        <taxon>Arthropoda</taxon>
        <taxon>Chelicerata</taxon>
        <taxon>Arachnida</taxon>
        <taxon>Araneae</taxon>
        <taxon>Araneomorphae</taxon>
        <taxon>Entelegynae</taxon>
        <taxon>Araneoidea</taxon>
        <taxon>Araneidae</taxon>
        <taxon>Larinioides</taxon>
    </lineage>
</organism>
<keyword evidence="8" id="KW-0677">Repeat</keyword>
<feature type="domain" description="PID" evidence="14">
    <location>
        <begin position="1043"/>
        <end position="1177"/>
    </location>
</feature>
<evidence type="ECO:0000256" key="9">
    <source>
        <dbReference type="ARBA" id="ARBA00023028"/>
    </source>
</evidence>
<gene>
    <name evidence="16" type="ORF">LARSCL_LOCUS6422</name>
</gene>
<reference evidence="16 17" key="1">
    <citation type="submission" date="2024-04" db="EMBL/GenBank/DDBJ databases">
        <authorList>
            <person name="Rising A."/>
            <person name="Reimegard J."/>
            <person name="Sonavane S."/>
            <person name="Akerstrom W."/>
            <person name="Nylinder S."/>
            <person name="Hedman E."/>
            <person name="Kallberg Y."/>
        </authorList>
    </citation>
    <scope>NUCLEOTIDE SEQUENCE [LARGE SCALE GENOMIC DNA]</scope>
</reference>
<dbReference type="GO" id="GO:0006887">
    <property type="term" value="P:exocytosis"/>
    <property type="evidence" value="ECO:0007669"/>
    <property type="project" value="UniProtKB-KW"/>
</dbReference>
<feature type="compositionally biased region" description="Polar residues" evidence="13">
    <location>
        <begin position="451"/>
        <end position="464"/>
    </location>
</feature>
<evidence type="ECO:0000313" key="17">
    <source>
        <dbReference type="Proteomes" id="UP001497382"/>
    </source>
</evidence>
<evidence type="ECO:0000256" key="7">
    <source>
        <dbReference type="ARBA" id="ARBA00022699"/>
    </source>
</evidence>
<feature type="compositionally biased region" description="Polar residues" evidence="13">
    <location>
        <begin position="381"/>
        <end position="406"/>
    </location>
</feature>
<dbReference type="Gene3D" id="2.30.29.30">
    <property type="entry name" value="Pleckstrin-homology domain (PH domain)/Phosphotyrosine-binding domain (PTB)"/>
    <property type="match status" value="1"/>
</dbReference>
<dbReference type="Proteomes" id="UP001497382">
    <property type="component" value="Unassembled WGS sequence"/>
</dbReference>
<feature type="domain" description="SAM" evidence="15">
    <location>
        <begin position="868"/>
        <end position="927"/>
    </location>
</feature>
<dbReference type="SUPFAM" id="SSF48403">
    <property type="entry name" value="Ankyrin repeat"/>
    <property type="match status" value="1"/>
</dbReference>
<comment type="caution">
    <text evidence="16">The sequence shown here is derived from an EMBL/GenBank/DDBJ whole genome shotgun (WGS) entry which is preliminary data.</text>
</comment>
<evidence type="ECO:0000256" key="10">
    <source>
        <dbReference type="ARBA" id="ARBA00023043"/>
    </source>
</evidence>
<dbReference type="GO" id="GO:0090729">
    <property type="term" value="F:toxin activity"/>
    <property type="evidence" value="ECO:0007669"/>
    <property type="project" value="UniProtKB-KW"/>
</dbReference>
<dbReference type="GO" id="GO:0044218">
    <property type="term" value="C:other organism cell membrane"/>
    <property type="evidence" value="ECO:0007669"/>
    <property type="project" value="UniProtKB-KW"/>
</dbReference>
<keyword evidence="6" id="KW-0800">Toxin</keyword>
<proteinExistence type="predicted"/>
<keyword evidence="9" id="KW-0638">Presynaptic neurotoxin</keyword>
<dbReference type="PANTHER" id="PTHR24174">
    <property type="entry name" value="ANKYRIN REPEAT AND STERILE ALPHA MOTIF DOMAIN-CONTAINING PROTEIN 1"/>
    <property type="match status" value="1"/>
</dbReference>
<feature type="compositionally biased region" description="Low complexity" evidence="13">
    <location>
        <begin position="490"/>
        <end position="516"/>
    </location>
</feature>
<keyword evidence="3" id="KW-0268">Exocytosis</keyword>
<dbReference type="InterPro" id="IPR013761">
    <property type="entry name" value="SAM/pointed_sf"/>
</dbReference>
<feature type="compositionally biased region" description="Low complexity" evidence="13">
    <location>
        <begin position="743"/>
        <end position="756"/>
    </location>
</feature>
<feature type="compositionally biased region" description="Polar residues" evidence="13">
    <location>
        <begin position="321"/>
        <end position="344"/>
    </location>
</feature>
<dbReference type="InterPro" id="IPR033635">
    <property type="entry name" value="ANKS1/Caskin"/>
</dbReference>
<dbReference type="CDD" id="cd01274">
    <property type="entry name" value="PTB_Anks"/>
    <property type="match status" value="1"/>
</dbReference>
<dbReference type="GO" id="GO:0005576">
    <property type="term" value="C:extracellular region"/>
    <property type="evidence" value="ECO:0007669"/>
    <property type="project" value="UniProtKB-SubCell"/>
</dbReference>
<protein>
    <recommendedName>
        <fullName evidence="18">Ankyrin repeat and SAM domain-containing protein 1A-like</fullName>
    </recommendedName>
</protein>
<dbReference type="Pfam" id="PF00640">
    <property type="entry name" value="PID"/>
    <property type="match status" value="1"/>
</dbReference>
<feature type="repeat" description="ANK" evidence="12">
    <location>
        <begin position="81"/>
        <end position="113"/>
    </location>
</feature>
<evidence type="ECO:0000313" key="16">
    <source>
        <dbReference type="EMBL" id="CAL1272499.1"/>
    </source>
</evidence>
<accession>A0AAV1ZLC2</accession>
<feature type="compositionally biased region" description="Low complexity" evidence="13">
    <location>
        <begin position="286"/>
        <end position="307"/>
    </location>
</feature>
<feature type="repeat" description="ANK" evidence="12">
    <location>
        <begin position="183"/>
        <end position="215"/>
    </location>
</feature>
<dbReference type="PROSITE" id="PS50088">
    <property type="entry name" value="ANK_REPEAT"/>
    <property type="match status" value="5"/>
</dbReference>
<feature type="region of interest" description="Disordered" evidence="13">
    <location>
        <begin position="719"/>
        <end position="760"/>
    </location>
</feature>
<sequence length="1223" mass="135087">MGKEQELIDAARSGNIATVERYLSQRAKRSGPLASLRRGPGANAQDQSGYTSLHHAALNGHKEIVSLLLQYEASTNVVDHKGSTPLHLAAWTGNTDIVRMLLEQGPSVPNVNLANHDRETPLHSAAQYGHTDVVSLLLKHEADPNVRNLKDESPLDLAAQYGRLETVQLLVDSDPSLLKKCTTRHSPLHLASRNGHKNVVKVLLDGGFDVNYTAESGSALHEAALYGKVEVVKLLLDYGIDVNLENSSKRTVFDLLEDLNTTISKQISRIIRDHTTVVGKVDDTSKSPYSTSPPSSFSSVSTFVPTPEKQSSLLPLVRSGSPMSETTDTMCSYNSSKRSSTASDTLRKSQGSSSEHLSMSSRSPSVYETPPLPRDYDAASVHSTSTYESRDVITSVTESQGLSTFSPPDPQGPPSRISVPPGWKPLPPAKPPRKSITSLSPSGKTQHHIRQSSVTYDSTSQNQMMYDPSDIMMPRTPPSGFANSDSTSLHHQQQPTTLSSTSHSQSVTSQQQQQLSNGKLSDSPFSALYDEMASGKVTSGGISSLLGPKAMHRRRLTGEGLRPDKPIPPAKPKTLDLRTKRQTIQIPLSPTHYQQPPTPDFPPPSPSTAALGIHEKIRPLSQEIRNKRVSRDIETLTEDELFATIDSGGHIRVSLRRENKSVSVSTDNIEEVVDDDPFAGLCRGSTVCPSSCPCDFQMSLRSQSATRQHHTYDNVLGMNTLPETRSSRNLRRESPCSDPGGQVSRSTSYDRSSVSDWGEGSAATTDSVFVRDMEETFARTLSRLRKEFQRSSFTSSFNTVEEWLKSLELAIYTSNFVENGYDDIDFLGGNILEDDDLVEMNVSNKEHRQKILESCHSLPALKPISESQTPESVGEWLRSLHLDQYIDTFRRNGYSDMDKTKKLWDVELKSILEITKPGHRKRILTSLGEKPTSRLFDELKDFSLSKLDWNLGTISGVSTTDEPSSSGDESRTVDIMRGDTSIRNFATNGSLSRNESPPLVSALKIRPPTQLMGDTSPQQTLQELPPSFNSTQWKHQPDVLVKGSCNYTAKYLGSTLVKEVRGLESTRKSIQKLKSSTRDMNKIPNVILSISHTGVKFIDAQAKKLVCEHEIRNIHCACQDADDLNHFAYITKEHQTTNHYCHVFCAQNMDMATEIILTLGQAFEVAYQMAIREKPEKSGKKSESGTASCGDDQKRYVSQITVHLVQKTPEKKNMDTELKIAES</sequence>
<dbReference type="PRINTS" id="PR01415">
    <property type="entry name" value="ANKYRIN"/>
</dbReference>
<keyword evidence="5" id="KW-1052">Target cell membrane</keyword>
<keyword evidence="11" id="KW-0472">Membrane</keyword>
<dbReference type="GO" id="GO:0044231">
    <property type="term" value="C:host cell presynaptic membrane"/>
    <property type="evidence" value="ECO:0007669"/>
    <property type="project" value="UniProtKB-KW"/>
</dbReference>
<dbReference type="InterPro" id="IPR006020">
    <property type="entry name" value="PTB/PI_dom"/>
</dbReference>
<dbReference type="AlphaFoldDB" id="A0AAV1ZLC2"/>
<feature type="repeat" description="ANK" evidence="12">
    <location>
        <begin position="117"/>
        <end position="149"/>
    </location>
</feature>
<comment type="subcellular location">
    <subcellularLocation>
        <location evidence="2">Secreted</location>
    </subcellularLocation>
    <subcellularLocation>
        <location evidence="1">Target cell membrane</location>
    </subcellularLocation>
</comment>
<evidence type="ECO:0000256" key="8">
    <source>
        <dbReference type="ARBA" id="ARBA00022737"/>
    </source>
</evidence>
<keyword evidence="10 12" id="KW-0040">ANK repeat</keyword>
<dbReference type="InterPro" id="IPR001660">
    <property type="entry name" value="SAM"/>
</dbReference>
<feature type="compositionally biased region" description="Low complexity" evidence="13">
    <location>
        <begin position="349"/>
        <end position="365"/>
    </location>
</feature>
<feature type="region of interest" description="Disordered" evidence="13">
    <location>
        <begin position="27"/>
        <end position="48"/>
    </location>
</feature>
<dbReference type="SMART" id="SM00462">
    <property type="entry name" value="PTB"/>
    <property type="match status" value="1"/>
</dbReference>
<name>A0AAV1ZLC2_9ARAC</name>
<evidence type="ECO:0000256" key="4">
    <source>
        <dbReference type="ARBA" id="ARBA00022525"/>
    </source>
</evidence>
<dbReference type="SMART" id="SM00454">
    <property type="entry name" value="SAM"/>
    <property type="match status" value="2"/>
</dbReference>
<feature type="repeat" description="ANK" evidence="12">
    <location>
        <begin position="215"/>
        <end position="247"/>
    </location>
</feature>
<feature type="domain" description="SAM" evidence="15">
    <location>
        <begin position="795"/>
        <end position="861"/>
    </location>
</feature>
<feature type="region of interest" description="Disordered" evidence="13">
    <location>
        <begin position="280"/>
        <end position="522"/>
    </location>
</feature>
<dbReference type="SUPFAM" id="SSF50729">
    <property type="entry name" value="PH domain-like"/>
    <property type="match status" value="1"/>
</dbReference>
<evidence type="ECO:0000256" key="13">
    <source>
        <dbReference type="SAM" id="MobiDB-lite"/>
    </source>
</evidence>
<dbReference type="Gene3D" id="1.25.40.20">
    <property type="entry name" value="Ankyrin repeat-containing domain"/>
    <property type="match status" value="2"/>
</dbReference>
<dbReference type="PANTHER" id="PTHR24174:SF1">
    <property type="entry name" value="IP14385P"/>
    <property type="match status" value="1"/>
</dbReference>
<keyword evidence="7" id="KW-0528">Neurotoxin</keyword>
<dbReference type="SMART" id="SM00248">
    <property type="entry name" value="ANK"/>
    <property type="match status" value="6"/>
</dbReference>